<dbReference type="InterPro" id="IPR016024">
    <property type="entry name" value="ARM-type_fold"/>
</dbReference>
<dbReference type="InterPro" id="IPR001313">
    <property type="entry name" value="Pumilio_RNA-bd_rpt"/>
</dbReference>
<dbReference type="PANTHER" id="PTHR12537:SF128">
    <property type="entry name" value="PUMILIO HOMOLOG 1-RELATED"/>
    <property type="match status" value="1"/>
</dbReference>
<dbReference type="SUPFAM" id="SSF48371">
    <property type="entry name" value="ARM repeat"/>
    <property type="match status" value="1"/>
</dbReference>
<dbReference type="OrthoDB" id="668540at2759"/>
<dbReference type="InterPro" id="IPR012940">
    <property type="entry name" value="NABP"/>
</dbReference>
<feature type="domain" description="PUM-HD" evidence="6">
    <location>
        <begin position="202"/>
        <end position="276"/>
    </location>
</feature>
<organism evidence="7 8">
    <name type="scientific">Artemisia annua</name>
    <name type="common">Sweet wormwood</name>
    <dbReference type="NCBI Taxonomy" id="35608"/>
    <lineage>
        <taxon>Eukaryota</taxon>
        <taxon>Viridiplantae</taxon>
        <taxon>Streptophyta</taxon>
        <taxon>Embryophyta</taxon>
        <taxon>Tracheophyta</taxon>
        <taxon>Spermatophyta</taxon>
        <taxon>Magnoliopsida</taxon>
        <taxon>eudicotyledons</taxon>
        <taxon>Gunneridae</taxon>
        <taxon>Pentapetalae</taxon>
        <taxon>asterids</taxon>
        <taxon>campanulids</taxon>
        <taxon>Asterales</taxon>
        <taxon>Asteraceae</taxon>
        <taxon>Asteroideae</taxon>
        <taxon>Anthemideae</taxon>
        <taxon>Artemisiinae</taxon>
        <taxon>Artemisia</taxon>
    </lineage>
</organism>
<comment type="caution">
    <text evidence="7">The sequence shown here is derived from an EMBL/GenBank/DDBJ whole genome shotgun (WGS) entry which is preliminary data.</text>
</comment>
<dbReference type="Pfam" id="PF07990">
    <property type="entry name" value="NABP"/>
    <property type="match status" value="1"/>
</dbReference>
<dbReference type="SMART" id="SM00025">
    <property type="entry name" value="Pumilio"/>
    <property type="match status" value="1"/>
</dbReference>
<keyword evidence="8" id="KW-1185">Reference proteome</keyword>
<feature type="compositionally biased region" description="Basic and acidic residues" evidence="5">
    <location>
        <begin position="27"/>
        <end position="51"/>
    </location>
</feature>
<evidence type="ECO:0000313" key="8">
    <source>
        <dbReference type="Proteomes" id="UP000245207"/>
    </source>
</evidence>
<keyword evidence="1" id="KW-0677">Repeat</keyword>
<dbReference type="AlphaFoldDB" id="A0A2U1N857"/>
<dbReference type="PROSITE" id="PS50303">
    <property type="entry name" value="PUM_HD"/>
    <property type="match status" value="1"/>
</dbReference>
<dbReference type="Proteomes" id="UP000245207">
    <property type="component" value="Unassembled WGS sequence"/>
</dbReference>
<dbReference type="InterPro" id="IPR011989">
    <property type="entry name" value="ARM-like"/>
</dbReference>
<dbReference type="PROSITE" id="PS50302">
    <property type="entry name" value="PUM"/>
    <property type="match status" value="1"/>
</dbReference>
<keyword evidence="3" id="KW-0694">RNA-binding</keyword>
<dbReference type="Pfam" id="PF00806">
    <property type="entry name" value="PUF"/>
    <property type="match status" value="2"/>
</dbReference>
<feature type="region of interest" description="Disordered" evidence="5">
    <location>
        <begin position="27"/>
        <end position="72"/>
    </location>
</feature>
<dbReference type="GO" id="GO:0003729">
    <property type="term" value="F:mRNA binding"/>
    <property type="evidence" value="ECO:0007669"/>
    <property type="project" value="TreeGrafter"/>
</dbReference>
<evidence type="ECO:0000256" key="2">
    <source>
        <dbReference type="ARBA" id="ARBA00022845"/>
    </source>
</evidence>
<protein>
    <submittedName>
        <fullName evidence="7">Pumilio 1</fullName>
    </submittedName>
</protein>
<accession>A0A2U1N857</accession>
<dbReference type="PANTHER" id="PTHR12537">
    <property type="entry name" value="RNA BINDING PROTEIN PUMILIO-RELATED"/>
    <property type="match status" value="1"/>
</dbReference>
<feature type="compositionally biased region" description="Basic and acidic residues" evidence="5">
    <location>
        <begin position="59"/>
        <end position="72"/>
    </location>
</feature>
<sequence>MRAYYDHVQEGVAETIKTKSITLKISKDDSIKLETKTEKESEPKADAKAISEADEAEEDNKKNDTETKKTSAEMYKDNNMMRKPSSQPQLVSRLVPWCRPIRVRTYPDEVAGQVPMGLWLEEKDDNSNHADELGVLESLHTLPDNLNPTVLHDGTHKSVPGGDNLHFGSIQYGSTFFFQQHEVLPDTDTDDSENNPGADNSFMSSLLEEFKSNKTKSFELAEIVGHVVKFSADQYGSRFIQQKLETATIEDKNMVFKEILPQVLTLMTDVFGNHAI</sequence>
<dbReference type="STRING" id="35608.A0A2U1N857"/>
<feature type="repeat" description="Pumilio" evidence="4">
    <location>
        <begin position="222"/>
        <end position="257"/>
    </location>
</feature>
<dbReference type="InterPro" id="IPR033133">
    <property type="entry name" value="PUM-HD"/>
</dbReference>
<evidence type="ECO:0000259" key="6">
    <source>
        <dbReference type="PROSITE" id="PS50303"/>
    </source>
</evidence>
<evidence type="ECO:0000256" key="5">
    <source>
        <dbReference type="SAM" id="MobiDB-lite"/>
    </source>
</evidence>
<dbReference type="Gene3D" id="1.25.10.10">
    <property type="entry name" value="Leucine-rich Repeat Variant"/>
    <property type="match status" value="1"/>
</dbReference>
<evidence type="ECO:0000256" key="4">
    <source>
        <dbReference type="PROSITE-ProRule" id="PRU00317"/>
    </source>
</evidence>
<gene>
    <name evidence="7" type="ORF">CTI12_AA294670</name>
</gene>
<dbReference type="EMBL" id="PKPP01003384">
    <property type="protein sequence ID" value="PWA69688.1"/>
    <property type="molecule type" value="Genomic_DNA"/>
</dbReference>
<reference evidence="7 8" key="1">
    <citation type="journal article" date="2018" name="Mol. Plant">
        <title>The genome of Artemisia annua provides insight into the evolution of Asteraceae family and artemisinin biosynthesis.</title>
        <authorList>
            <person name="Shen Q."/>
            <person name="Zhang L."/>
            <person name="Liao Z."/>
            <person name="Wang S."/>
            <person name="Yan T."/>
            <person name="Shi P."/>
            <person name="Liu M."/>
            <person name="Fu X."/>
            <person name="Pan Q."/>
            <person name="Wang Y."/>
            <person name="Lv Z."/>
            <person name="Lu X."/>
            <person name="Zhang F."/>
            <person name="Jiang W."/>
            <person name="Ma Y."/>
            <person name="Chen M."/>
            <person name="Hao X."/>
            <person name="Li L."/>
            <person name="Tang Y."/>
            <person name="Lv G."/>
            <person name="Zhou Y."/>
            <person name="Sun X."/>
            <person name="Brodelius P.E."/>
            <person name="Rose J.K.C."/>
            <person name="Tang K."/>
        </authorList>
    </citation>
    <scope>NUCLEOTIDE SEQUENCE [LARGE SCALE GENOMIC DNA]</scope>
    <source>
        <strain evidence="8">cv. Huhao1</strain>
        <tissue evidence="7">Leaf</tissue>
    </source>
</reference>
<evidence type="ECO:0000313" key="7">
    <source>
        <dbReference type="EMBL" id="PWA69688.1"/>
    </source>
</evidence>
<keyword evidence="2" id="KW-0810">Translation regulation</keyword>
<evidence type="ECO:0000256" key="3">
    <source>
        <dbReference type="ARBA" id="ARBA00022884"/>
    </source>
</evidence>
<proteinExistence type="predicted"/>
<evidence type="ECO:0000256" key="1">
    <source>
        <dbReference type="ARBA" id="ARBA00022737"/>
    </source>
</evidence>
<dbReference type="GO" id="GO:0005737">
    <property type="term" value="C:cytoplasm"/>
    <property type="evidence" value="ECO:0007669"/>
    <property type="project" value="TreeGrafter"/>
</dbReference>
<dbReference type="GO" id="GO:0006417">
    <property type="term" value="P:regulation of translation"/>
    <property type="evidence" value="ECO:0007669"/>
    <property type="project" value="UniProtKB-KW"/>
</dbReference>
<name>A0A2U1N857_ARTAN</name>